<gene>
    <name evidence="2" type="ORF">CWI84_05635</name>
</gene>
<dbReference type="RefSeq" id="WP_126841596.1">
    <property type="nucleotide sequence ID" value="NZ_PIQH01000004.1"/>
</dbReference>
<dbReference type="AlphaFoldDB" id="A0A432ZRM2"/>
<feature type="transmembrane region" description="Helical" evidence="1">
    <location>
        <begin position="12"/>
        <end position="29"/>
    </location>
</feature>
<comment type="caution">
    <text evidence="2">The sequence shown here is derived from an EMBL/GenBank/DDBJ whole genome shotgun (WGS) entry which is preliminary data.</text>
</comment>
<evidence type="ECO:0000313" key="2">
    <source>
        <dbReference type="EMBL" id="RUO80539.1"/>
    </source>
</evidence>
<dbReference type="Proteomes" id="UP000287996">
    <property type="component" value="Unassembled WGS sequence"/>
</dbReference>
<protein>
    <submittedName>
        <fullName evidence="2">Uncharacterized protein</fullName>
    </submittedName>
</protein>
<evidence type="ECO:0000256" key="1">
    <source>
        <dbReference type="SAM" id="Phobius"/>
    </source>
</evidence>
<organism evidence="2 3">
    <name type="scientific">Idiomarina tyrosinivorans</name>
    <dbReference type="NCBI Taxonomy" id="1445662"/>
    <lineage>
        <taxon>Bacteria</taxon>
        <taxon>Pseudomonadati</taxon>
        <taxon>Pseudomonadota</taxon>
        <taxon>Gammaproteobacteria</taxon>
        <taxon>Alteromonadales</taxon>
        <taxon>Idiomarinaceae</taxon>
        <taxon>Idiomarina</taxon>
    </lineage>
</organism>
<name>A0A432ZRM2_9GAMM</name>
<dbReference type="OrthoDB" id="6240855at2"/>
<keyword evidence="1" id="KW-0472">Membrane</keyword>
<reference evidence="2 3" key="1">
    <citation type="journal article" date="2011" name="Front. Microbiol.">
        <title>Genomic signatures of strain selection and enhancement in Bacillus atrophaeus var. globigii, a historical biowarfare simulant.</title>
        <authorList>
            <person name="Gibbons H.S."/>
            <person name="Broomall S.M."/>
            <person name="McNew L.A."/>
            <person name="Daligault H."/>
            <person name="Chapman C."/>
            <person name="Bruce D."/>
            <person name="Karavis M."/>
            <person name="Krepps M."/>
            <person name="McGregor P.A."/>
            <person name="Hong C."/>
            <person name="Park K.H."/>
            <person name="Akmal A."/>
            <person name="Feldman A."/>
            <person name="Lin J.S."/>
            <person name="Chang W.E."/>
            <person name="Higgs B.W."/>
            <person name="Demirev P."/>
            <person name="Lindquist J."/>
            <person name="Liem A."/>
            <person name="Fochler E."/>
            <person name="Read T.D."/>
            <person name="Tapia R."/>
            <person name="Johnson S."/>
            <person name="Bishop-Lilly K.A."/>
            <person name="Detter C."/>
            <person name="Han C."/>
            <person name="Sozhamannan S."/>
            <person name="Rosenzweig C.N."/>
            <person name="Skowronski E.W."/>
        </authorList>
    </citation>
    <scope>NUCLEOTIDE SEQUENCE [LARGE SCALE GENOMIC DNA]</scope>
    <source>
        <strain evidence="2 3">CC-PW-9</strain>
    </source>
</reference>
<keyword evidence="1" id="KW-1133">Transmembrane helix</keyword>
<keyword evidence="3" id="KW-1185">Reference proteome</keyword>
<keyword evidence="1" id="KW-0812">Transmembrane</keyword>
<accession>A0A432ZRM2</accession>
<dbReference type="EMBL" id="PIQH01000004">
    <property type="protein sequence ID" value="RUO80539.1"/>
    <property type="molecule type" value="Genomic_DNA"/>
</dbReference>
<proteinExistence type="predicted"/>
<evidence type="ECO:0000313" key="3">
    <source>
        <dbReference type="Proteomes" id="UP000287996"/>
    </source>
</evidence>
<sequence length="149" mass="16785">MLMRYQGVIKTIPLCTNLLAACLVALLILTPPTSVSGWIFSALFCSAFIVIAGWSSAEVYRSRIGISDRGLQIRKGWSRTHRYRWDQVDHLQYIGWLQSFRIHFSDGKNITVPILMSDLKGLLEAVAIHLKRPQYINALDDFAASFGGK</sequence>
<dbReference type="PROSITE" id="PS51257">
    <property type="entry name" value="PROKAR_LIPOPROTEIN"/>
    <property type="match status" value="1"/>
</dbReference>
<feature type="transmembrane region" description="Helical" evidence="1">
    <location>
        <begin position="35"/>
        <end position="54"/>
    </location>
</feature>